<comment type="similarity">
    <text evidence="2">Belongs to the multi antimicrobial extrusion (MATE) (TC 2.A.66.1) family.</text>
</comment>
<accession>A0A9K3GM66</accession>
<organism evidence="8 9">
    <name type="scientific">Kipferlia bialata</name>
    <dbReference type="NCBI Taxonomy" id="797122"/>
    <lineage>
        <taxon>Eukaryota</taxon>
        <taxon>Metamonada</taxon>
        <taxon>Carpediemonas-like organisms</taxon>
        <taxon>Kipferlia</taxon>
    </lineage>
</organism>
<feature type="transmembrane region" description="Helical" evidence="7">
    <location>
        <begin position="139"/>
        <end position="161"/>
    </location>
</feature>
<evidence type="ECO:0000256" key="1">
    <source>
        <dbReference type="ARBA" id="ARBA00004651"/>
    </source>
</evidence>
<evidence type="ECO:0000256" key="4">
    <source>
        <dbReference type="ARBA" id="ARBA00022692"/>
    </source>
</evidence>
<feature type="transmembrane region" description="Helical" evidence="7">
    <location>
        <begin position="84"/>
        <end position="100"/>
    </location>
</feature>
<reference evidence="8 9" key="1">
    <citation type="journal article" date="2018" name="PLoS ONE">
        <title>The draft genome of Kipferlia bialata reveals reductive genome evolution in fornicate parasites.</title>
        <authorList>
            <person name="Tanifuji G."/>
            <person name="Takabayashi S."/>
            <person name="Kume K."/>
            <person name="Takagi M."/>
            <person name="Nakayama T."/>
            <person name="Kamikawa R."/>
            <person name="Inagaki Y."/>
            <person name="Hashimoto T."/>
        </authorList>
    </citation>
    <scope>NUCLEOTIDE SEQUENCE [LARGE SCALE GENOMIC DNA]</scope>
    <source>
        <strain evidence="8">NY0173</strain>
    </source>
</reference>
<dbReference type="InterPro" id="IPR051327">
    <property type="entry name" value="MATE_MepA_subfamily"/>
</dbReference>
<gene>
    <name evidence="8" type="ORF">KIPB_010192</name>
</gene>
<feature type="transmembrane region" description="Helical" evidence="7">
    <location>
        <begin position="59"/>
        <end position="77"/>
    </location>
</feature>
<evidence type="ECO:0000256" key="2">
    <source>
        <dbReference type="ARBA" id="ARBA00010199"/>
    </source>
</evidence>
<dbReference type="PANTHER" id="PTHR43823:SF3">
    <property type="entry name" value="MULTIDRUG EXPORT PROTEIN MEPA"/>
    <property type="match status" value="1"/>
</dbReference>
<feature type="transmembrane region" description="Helical" evidence="7">
    <location>
        <begin position="216"/>
        <end position="237"/>
    </location>
</feature>
<sequence>MTSVSASDHGEEPQGAVTTLSESALEADVIVSAAIADVVEESKLADSTVRLGTAPLGPLLFWLCFPTAISMSINAIYNLADSFFIGKYTGTVGLTAISLATPLETLFATAVASAVGVGAGAYMSVLLGKGHLSEGRMLMAHFLCLGLAVSIIVSTCTMSTLEWLLVSLLGCSEAVLPTLLAYTRVIFVFAPFGYFMVAGMLPLLRCENRAPVAMMMQILASLLNVIGDPIFMGVFGFGIEGAAYSTSFSQYAIGACVILFYLRPKTTSDVPPNFKGMFTGGFDIKIFQRILSGGIGQYLSMLPPSLCTIVANKQLARYSSTSTEGDTYVAAMGLASRFQSMLFMPLIGICMGLQPVLGYNYGQKNFNRMKRATVRVLYAAFGFTIVCSLAMEMFPYQFCG</sequence>
<keyword evidence="3" id="KW-1003">Cell membrane</keyword>
<dbReference type="PANTHER" id="PTHR43823">
    <property type="entry name" value="SPORULATION PROTEIN YKVU"/>
    <property type="match status" value="1"/>
</dbReference>
<feature type="transmembrane region" description="Helical" evidence="7">
    <location>
        <begin position="106"/>
        <end position="127"/>
    </location>
</feature>
<comment type="caution">
    <text evidence="8">The sequence shown here is derived from an EMBL/GenBank/DDBJ whole genome shotgun (WGS) entry which is preliminary data.</text>
</comment>
<protein>
    <submittedName>
        <fullName evidence="8">Multi antimicrobial extrusion protein</fullName>
    </submittedName>
</protein>
<dbReference type="GO" id="GO:0015297">
    <property type="term" value="F:antiporter activity"/>
    <property type="evidence" value="ECO:0007669"/>
    <property type="project" value="InterPro"/>
</dbReference>
<evidence type="ECO:0000256" key="6">
    <source>
        <dbReference type="ARBA" id="ARBA00023136"/>
    </source>
</evidence>
<feature type="transmembrane region" description="Helical" evidence="7">
    <location>
        <begin position="342"/>
        <end position="362"/>
    </location>
</feature>
<dbReference type="EMBL" id="BDIP01003708">
    <property type="protein sequence ID" value="GIQ88032.1"/>
    <property type="molecule type" value="Genomic_DNA"/>
</dbReference>
<dbReference type="Pfam" id="PF01554">
    <property type="entry name" value="MatE"/>
    <property type="match status" value="2"/>
</dbReference>
<evidence type="ECO:0000313" key="8">
    <source>
        <dbReference type="EMBL" id="GIQ88032.1"/>
    </source>
</evidence>
<dbReference type="InterPro" id="IPR002528">
    <property type="entry name" value="MATE_fam"/>
</dbReference>
<keyword evidence="5 7" id="KW-1133">Transmembrane helix</keyword>
<feature type="transmembrane region" description="Helical" evidence="7">
    <location>
        <begin position="374"/>
        <end position="394"/>
    </location>
</feature>
<keyword evidence="4 7" id="KW-0812">Transmembrane</keyword>
<dbReference type="AlphaFoldDB" id="A0A9K3GM66"/>
<dbReference type="GO" id="GO:0042910">
    <property type="term" value="F:xenobiotic transmembrane transporter activity"/>
    <property type="evidence" value="ECO:0007669"/>
    <property type="project" value="InterPro"/>
</dbReference>
<proteinExistence type="inferred from homology"/>
<keyword evidence="6 7" id="KW-0472">Membrane</keyword>
<evidence type="ECO:0000256" key="5">
    <source>
        <dbReference type="ARBA" id="ARBA00022989"/>
    </source>
</evidence>
<evidence type="ECO:0000256" key="3">
    <source>
        <dbReference type="ARBA" id="ARBA00022475"/>
    </source>
</evidence>
<evidence type="ECO:0000313" key="9">
    <source>
        <dbReference type="Proteomes" id="UP000265618"/>
    </source>
</evidence>
<dbReference type="Proteomes" id="UP000265618">
    <property type="component" value="Unassembled WGS sequence"/>
</dbReference>
<feature type="non-terminal residue" evidence="8">
    <location>
        <position position="1"/>
    </location>
</feature>
<dbReference type="GO" id="GO:0005886">
    <property type="term" value="C:plasma membrane"/>
    <property type="evidence" value="ECO:0007669"/>
    <property type="project" value="UniProtKB-SubCell"/>
</dbReference>
<name>A0A9K3GM66_9EUKA</name>
<feature type="transmembrane region" description="Helical" evidence="7">
    <location>
        <begin position="181"/>
        <end position="204"/>
    </location>
</feature>
<comment type="subcellular location">
    <subcellularLocation>
        <location evidence="1">Cell membrane</location>
        <topology evidence="1">Multi-pass membrane protein</topology>
    </subcellularLocation>
</comment>
<keyword evidence="9" id="KW-1185">Reference proteome</keyword>
<evidence type="ECO:0000256" key="7">
    <source>
        <dbReference type="SAM" id="Phobius"/>
    </source>
</evidence>
<dbReference type="OrthoDB" id="2126698at2759"/>